<dbReference type="Gene3D" id="6.10.140.1230">
    <property type="match status" value="1"/>
</dbReference>
<gene>
    <name evidence="1" type="ordered locus">Igni_1156</name>
</gene>
<dbReference type="HOGENOM" id="CLU_095961_0_0_2"/>
<dbReference type="Proteomes" id="UP000000262">
    <property type="component" value="Chromosome"/>
</dbReference>
<evidence type="ECO:0000313" key="2">
    <source>
        <dbReference type="Proteomes" id="UP000000262"/>
    </source>
</evidence>
<accession>A8ABN1</accession>
<proteinExistence type="predicted"/>
<dbReference type="OrthoDB" id="2392at2157"/>
<keyword evidence="2" id="KW-1185">Reference proteome</keyword>
<dbReference type="AlphaFoldDB" id="A8ABN1"/>
<dbReference type="STRING" id="453591.Igni_1156"/>
<dbReference type="EMBL" id="CP000816">
    <property type="protein sequence ID" value="ABU82333.1"/>
    <property type="molecule type" value="Genomic_DNA"/>
</dbReference>
<reference evidence="1 2" key="1">
    <citation type="journal article" date="2008" name="Genome Biol.">
        <title>A genomic analysis of the archaeal system Ignicoccus hospitalis-Nanoarchaeum equitans.</title>
        <authorList>
            <person name="Podar M."/>
            <person name="Anderson I."/>
            <person name="Makarova K.S."/>
            <person name="Elkins J.G."/>
            <person name="Ivanova N."/>
            <person name="Wall M.A."/>
            <person name="Lykidis A."/>
            <person name="Mavromatis K."/>
            <person name="Sun H."/>
            <person name="Hudson M.E."/>
            <person name="Chen W."/>
            <person name="Deciu C."/>
            <person name="Hutchison D."/>
            <person name="Eads J.R."/>
            <person name="Anderson A."/>
            <person name="Fernandes F."/>
            <person name="Szeto E."/>
            <person name="Lapidus A."/>
            <person name="Kyrpides N.C."/>
            <person name="Saier M.H.Jr."/>
            <person name="Richardson P.M."/>
            <person name="Rachel R."/>
            <person name="Huber H."/>
            <person name="Eisen J.A."/>
            <person name="Koonin E.V."/>
            <person name="Keller M."/>
            <person name="Stetter K.O."/>
        </authorList>
    </citation>
    <scope>NUCLEOTIDE SEQUENCE [LARGE SCALE GENOMIC DNA]</scope>
    <source>
        <strain evidence="2">KIN4/I / DSM 18386 / JCM 14125</strain>
    </source>
</reference>
<organism evidence="1 2">
    <name type="scientific">Ignicoccus hospitalis (strain KIN4/I / DSM 18386 / JCM 14125)</name>
    <dbReference type="NCBI Taxonomy" id="453591"/>
    <lineage>
        <taxon>Archaea</taxon>
        <taxon>Thermoproteota</taxon>
        <taxon>Thermoprotei</taxon>
        <taxon>Desulfurococcales</taxon>
        <taxon>Desulfurococcaceae</taxon>
        <taxon>Ignicoccus</taxon>
    </lineage>
</organism>
<name>A8ABN1_IGNH4</name>
<dbReference type="PhylomeDB" id="A8ABN1"/>
<protein>
    <submittedName>
        <fullName evidence="1">Conserved protein implicated in secretion-like protein</fullName>
    </submittedName>
</protein>
<dbReference type="eggNOG" id="arCOG00452">
    <property type="taxonomic scope" value="Archaea"/>
</dbReference>
<dbReference type="KEGG" id="iho:Igni_1156"/>
<sequence length="210" mass="24002">MDAIVRFSRIWEEGSKGGRKFLIFGTKESEEPLKKKVFKARYLIEKQIDRIGYTINKLKERDERLFNKLVDSIVNHDELRAKILASEIAEIRKIAKTLMTTQLALERVKYRMELFLTIGDVATTLAPVVPVLGMLKAQLLKEVPELGIELSKIHEELEEAVDEMSFYGAAEADVVLDREARKILEEARTLAERQVEAEFPSVSIPNTSRV</sequence>
<dbReference type="RefSeq" id="WP_012123297.1">
    <property type="nucleotide sequence ID" value="NC_009776.1"/>
</dbReference>
<dbReference type="GeneID" id="5562975"/>
<evidence type="ECO:0000313" key="1">
    <source>
        <dbReference type="EMBL" id="ABU82333.1"/>
    </source>
</evidence>